<keyword evidence="4" id="KW-1185">Reference proteome</keyword>
<dbReference type="Proteomes" id="UP000630142">
    <property type="component" value="Unassembled WGS sequence"/>
</dbReference>
<protein>
    <submittedName>
        <fullName evidence="3">Lipase</fullName>
    </submittedName>
</protein>
<dbReference type="PANTHER" id="PTHR48081">
    <property type="entry name" value="AB HYDROLASE SUPERFAMILY PROTEIN C4A8.06C"/>
    <property type="match status" value="1"/>
</dbReference>
<name>A0A8J3DRU8_9HYPH</name>
<reference evidence="3" key="2">
    <citation type="submission" date="2020-09" db="EMBL/GenBank/DDBJ databases">
        <authorList>
            <person name="Sun Q."/>
            <person name="Kim S."/>
        </authorList>
    </citation>
    <scope>NUCLEOTIDE SEQUENCE</scope>
    <source>
        <strain evidence="3">KCTC 42249</strain>
    </source>
</reference>
<evidence type="ECO:0000313" key="4">
    <source>
        <dbReference type="Proteomes" id="UP000630142"/>
    </source>
</evidence>
<organism evidence="3 4">
    <name type="scientific">Tianweitania populi</name>
    <dbReference type="NCBI Taxonomy" id="1607949"/>
    <lineage>
        <taxon>Bacteria</taxon>
        <taxon>Pseudomonadati</taxon>
        <taxon>Pseudomonadota</taxon>
        <taxon>Alphaproteobacteria</taxon>
        <taxon>Hyphomicrobiales</taxon>
        <taxon>Phyllobacteriaceae</taxon>
        <taxon>Tianweitania</taxon>
    </lineage>
</organism>
<reference evidence="3" key="1">
    <citation type="journal article" date="2014" name="Int. J. Syst. Evol. Microbiol.">
        <title>Complete genome sequence of Corynebacterium casei LMG S-19264T (=DSM 44701T), isolated from a smear-ripened cheese.</title>
        <authorList>
            <consortium name="US DOE Joint Genome Institute (JGI-PGF)"/>
            <person name="Walter F."/>
            <person name="Albersmeier A."/>
            <person name="Kalinowski J."/>
            <person name="Ruckert C."/>
        </authorList>
    </citation>
    <scope>NUCLEOTIDE SEQUENCE</scope>
    <source>
        <strain evidence="3">KCTC 42249</strain>
    </source>
</reference>
<evidence type="ECO:0000256" key="1">
    <source>
        <dbReference type="ARBA" id="ARBA00022801"/>
    </source>
</evidence>
<dbReference type="InterPro" id="IPR050300">
    <property type="entry name" value="GDXG_lipolytic_enzyme"/>
</dbReference>
<proteinExistence type="predicted"/>
<dbReference type="GO" id="GO:0016787">
    <property type="term" value="F:hydrolase activity"/>
    <property type="evidence" value="ECO:0007669"/>
    <property type="project" value="UniProtKB-KW"/>
</dbReference>
<dbReference type="Pfam" id="PF07859">
    <property type="entry name" value="Abhydrolase_3"/>
    <property type="match status" value="1"/>
</dbReference>
<dbReference type="InterPro" id="IPR029058">
    <property type="entry name" value="AB_hydrolase_fold"/>
</dbReference>
<dbReference type="PANTHER" id="PTHR48081:SF8">
    <property type="entry name" value="ALPHA_BETA HYDROLASE FOLD-3 DOMAIN-CONTAINING PROTEIN-RELATED"/>
    <property type="match status" value="1"/>
</dbReference>
<dbReference type="InterPro" id="IPR013094">
    <property type="entry name" value="AB_hydrolase_3"/>
</dbReference>
<keyword evidence="1" id="KW-0378">Hydrolase</keyword>
<accession>A0A8J3DRU8</accession>
<feature type="domain" description="Alpha/beta hydrolase fold-3" evidence="2">
    <location>
        <begin position="26"/>
        <end position="221"/>
    </location>
</feature>
<evidence type="ECO:0000259" key="2">
    <source>
        <dbReference type="Pfam" id="PF07859"/>
    </source>
</evidence>
<dbReference type="Gene3D" id="3.40.50.1820">
    <property type="entry name" value="alpha/beta hydrolase"/>
    <property type="match status" value="1"/>
</dbReference>
<gene>
    <name evidence="3" type="ORF">GCM10016234_38100</name>
</gene>
<sequence length="254" mass="27794">MSKVTASPVPMRLYDGARIGKIPPIVLYLRGRAFLDKDRGEVERPIAKAMAETGAIVLEADYGTISHNVFPKAMECAFQALTDIARRRKEFGASVKSPLFVAGDEAGGNVAAGVALKARDLLPGELKGQMLFSPMVDPQMATASFRTADTLGMREAWSDGWSHYIGSFFQHPYAAPCLCSRLAKVAPALIITSEDDPLHDEVLSYAERLKASDVEVFQHVFAANCGWTSLYKEGTGKWIPSFCTQFSQFIKSVH</sequence>
<dbReference type="AlphaFoldDB" id="A0A8J3DRU8"/>
<comment type="caution">
    <text evidence="3">The sequence shown here is derived from an EMBL/GenBank/DDBJ whole genome shotgun (WGS) entry which is preliminary data.</text>
</comment>
<evidence type="ECO:0000313" key="3">
    <source>
        <dbReference type="EMBL" id="GHD23120.1"/>
    </source>
</evidence>
<dbReference type="EMBL" id="BMZQ01000005">
    <property type="protein sequence ID" value="GHD23120.1"/>
    <property type="molecule type" value="Genomic_DNA"/>
</dbReference>
<dbReference type="SUPFAM" id="SSF53474">
    <property type="entry name" value="alpha/beta-Hydrolases"/>
    <property type="match status" value="1"/>
</dbReference>